<sequence length="125" mass="12782">MHTYEAAGVHLWCKLPAVYCLEAASLGGPLVALAQVGARLEVDRWRGGVREVARAHTYDASGFVGVDDLGGVPDALPLGRGGEGSASGGGGSGRRRGGGGLLHAWSEYLHGGKITGRLVLLPLAP</sequence>
<organism evidence="1 2">
    <name type="scientific">Gonium pectorale</name>
    <name type="common">Green alga</name>
    <dbReference type="NCBI Taxonomy" id="33097"/>
    <lineage>
        <taxon>Eukaryota</taxon>
        <taxon>Viridiplantae</taxon>
        <taxon>Chlorophyta</taxon>
        <taxon>core chlorophytes</taxon>
        <taxon>Chlorophyceae</taxon>
        <taxon>CS clade</taxon>
        <taxon>Chlamydomonadales</taxon>
        <taxon>Volvocaceae</taxon>
        <taxon>Gonium</taxon>
    </lineage>
</organism>
<accession>A0A150G895</accession>
<evidence type="ECO:0000313" key="1">
    <source>
        <dbReference type="EMBL" id="KXZ46031.1"/>
    </source>
</evidence>
<comment type="caution">
    <text evidence="1">The sequence shown here is derived from an EMBL/GenBank/DDBJ whole genome shotgun (WGS) entry which is preliminary data.</text>
</comment>
<evidence type="ECO:0000313" key="2">
    <source>
        <dbReference type="Proteomes" id="UP000075714"/>
    </source>
</evidence>
<gene>
    <name evidence="1" type="ORF">GPECTOR_47g306</name>
</gene>
<dbReference type="AlphaFoldDB" id="A0A150G895"/>
<reference evidence="2" key="1">
    <citation type="journal article" date="2016" name="Nat. Commun.">
        <title>The Gonium pectorale genome demonstrates co-option of cell cycle regulation during the evolution of multicellularity.</title>
        <authorList>
            <person name="Hanschen E.R."/>
            <person name="Marriage T.N."/>
            <person name="Ferris P.J."/>
            <person name="Hamaji T."/>
            <person name="Toyoda A."/>
            <person name="Fujiyama A."/>
            <person name="Neme R."/>
            <person name="Noguchi H."/>
            <person name="Minakuchi Y."/>
            <person name="Suzuki M."/>
            <person name="Kawai-Toyooka H."/>
            <person name="Smith D.R."/>
            <person name="Sparks H."/>
            <person name="Anderson J."/>
            <person name="Bakaric R."/>
            <person name="Luria V."/>
            <person name="Karger A."/>
            <person name="Kirschner M.W."/>
            <person name="Durand P.M."/>
            <person name="Michod R.E."/>
            <person name="Nozaki H."/>
            <person name="Olson B.J."/>
        </authorList>
    </citation>
    <scope>NUCLEOTIDE SEQUENCE [LARGE SCALE GENOMIC DNA]</scope>
    <source>
        <strain evidence="2">NIES-2863</strain>
    </source>
</reference>
<protein>
    <submittedName>
        <fullName evidence="1">Uncharacterized protein</fullName>
    </submittedName>
</protein>
<keyword evidence="2" id="KW-1185">Reference proteome</keyword>
<dbReference type="EMBL" id="LSYV01000048">
    <property type="protein sequence ID" value="KXZ46031.1"/>
    <property type="molecule type" value="Genomic_DNA"/>
</dbReference>
<proteinExistence type="predicted"/>
<name>A0A150G895_GONPE</name>
<dbReference type="Proteomes" id="UP000075714">
    <property type="component" value="Unassembled WGS sequence"/>
</dbReference>